<dbReference type="InterPro" id="IPR005119">
    <property type="entry name" value="LysR_subst-bd"/>
</dbReference>
<keyword evidence="2" id="KW-0805">Transcription regulation</keyword>
<dbReference type="InterPro" id="IPR036390">
    <property type="entry name" value="WH_DNA-bd_sf"/>
</dbReference>
<dbReference type="InterPro" id="IPR000847">
    <property type="entry name" value="LysR_HTH_N"/>
</dbReference>
<dbReference type="GO" id="GO:0043565">
    <property type="term" value="F:sequence-specific DNA binding"/>
    <property type="evidence" value="ECO:0007669"/>
    <property type="project" value="TreeGrafter"/>
</dbReference>
<dbReference type="PROSITE" id="PS50931">
    <property type="entry name" value="HTH_LYSR"/>
    <property type="match status" value="1"/>
</dbReference>
<keyword evidence="4" id="KW-0804">Transcription</keyword>
<dbReference type="InterPro" id="IPR058163">
    <property type="entry name" value="LysR-type_TF_proteobact-type"/>
</dbReference>
<dbReference type="PANTHER" id="PTHR30537">
    <property type="entry name" value="HTH-TYPE TRANSCRIPTIONAL REGULATOR"/>
    <property type="match status" value="1"/>
</dbReference>
<accession>A0A7I9WM43</accession>
<evidence type="ECO:0000313" key="7">
    <source>
        <dbReference type="Proteomes" id="UP000465241"/>
    </source>
</evidence>
<keyword evidence="7" id="KW-1185">Reference proteome</keyword>
<gene>
    <name evidence="6" type="ORF">MMUR_29210</name>
</gene>
<comment type="caution">
    <text evidence="6">The sequence shown here is derived from an EMBL/GenBank/DDBJ whole genome shotgun (WGS) entry which is preliminary data.</text>
</comment>
<feature type="domain" description="HTH lysR-type" evidence="5">
    <location>
        <begin position="1"/>
        <end position="58"/>
    </location>
</feature>
<dbReference type="Gene3D" id="3.40.190.290">
    <property type="match status" value="1"/>
</dbReference>
<keyword evidence="3" id="KW-0238">DNA-binding</keyword>
<dbReference type="SUPFAM" id="SSF53850">
    <property type="entry name" value="Periplasmic binding protein-like II"/>
    <property type="match status" value="1"/>
</dbReference>
<dbReference type="PANTHER" id="PTHR30537:SF3">
    <property type="entry name" value="TRANSCRIPTIONAL REGULATORY PROTEIN"/>
    <property type="match status" value="1"/>
</dbReference>
<sequence>MDWSDLRYFIALARYGRLATAAERLQVEHSTVRRRVSSLEKSLGTRLFDNTVSGWTLTVAGQRLLPFATRIEQEAATAESALSDEEHSLKGTVRVLATDGFGSVVVAPAIATLLAKHPSIEVDVVTTSHILNYAVGEFDIALTIGDLPERRGFTQTHLCEYELRLYANRGYLKAHPVIKSLHDLPAHRLIWFIDSLLQLPELRDSDNEEIAAQAQIHFRTTNVFAQLEATAAGVGLGLLPCFLAQRDARLMPVLHDEVHPRRSFSMVIPSRLLNTELITVVAGHLFRSVQQLGELFIPTVEQR</sequence>
<organism evidence="6 7">
    <name type="scientific">Mycolicibacterium murale</name>
    <dbReference type="NCBI Taxonomy" id="182220"/>
    <lineage>
        <taxon>Bacteria</taxon>
        <taxon>Bacillati</taxon>
        <taxon>Actinomycetota</taxon>
        <taxon>Actinomycetes</taxon>
        <taxon>Mycobacteriales</taxon>
        <taxon>Mycobacteriaceae</taxon>
        <taxon>Mycolicibacterium</taxon>
    </lineage>
</organism>
<dbReference type="EMBL" id="BLKT01000003">
    <property type="protein sequence ID" value="GFG58785.1"/>
    <property type="molecule type" value="Genomic_DNA"/>
</dbReference>
<dbReference type="Pfam" id="PF03466">
    <property type="entry name" value="LysR_substrate"/>
    <property type="match status" value="1"/>
</dbReference>
<evidence type="ECO:0000256" key="3">
    <source>
        <dbReference type="ARBA" id="ARBA00023125"/>
    </source>
</evidence>
<dbReference type="GO" id="GO:0006351">
    <property type="term" value="P:DNA-templated transcription"/>
    <property type="evidence" value="ECO:0007669"/>
    <property type="project" value="TreeGrafter"/>
</dbReference>
<dbReference type="SUPFAM" id="SSF46785">
    <property type="entry name" value="Winged helix' DNA-binding domain"/>
    <property type="match status" value="1"/>
</dbReference>
<protein>
    <submittedName>
        <fullName evidence="6">LysR family transcriptional regulator</fullName>
    </submittedName>
</protein>
<evidence type="ECO:0000256" key="1">
    <source>
        <dbReference type="ARBA" id="ARBA00009437"/>
    </source>
</evidence>
<evidence type="ECO:0000256" key="4">
    <source>
        <dbReference type="ARBA" id="ARBA00023163"/>
    </source>
</evidence>
<dbReference type="Gene3D" id="1.10.10.10">
    <property type="entry name" value="Winged helix-like DNA-binding domain superfamily/Winged helix DNA-binding domain"/>
    <property type="match status" value="1"/>
</dbReference>
<evidence type="ECO:0000256" key="2">
    <source>
        <dbReference type="ARBA" id="ARBA00023015"/>
    </source>
</evidence>
<dbReference type="Pfam" id="PF00126">
    <property type="entry name" value="HTH_1"/>
    <property type="match status" value="1"/>
</dbReference>
<evidence type="ECO:0000313" key="6">
    <source>
        <dbReference type="EMBL" id="GFG58785.1"/>
    </source>
</evidence>
<name>A0A7I9WM43_9MYCO</name>
<dbReference type="RefSeq" id="WP_193489521.1">
    <property type="nucleotide sequence ID" value="NZ_BAAAMC010000008.1"/>
</dbReference>
<dbReference type="GO" id="GO:0003700">
    <property type="term" value="F:DNA-binding transcription factor activity"/>
    <property type="evidence" value="ECO:0007669"/>
    <property type="project" value="InterPro"/>
</dbReference>
<comment type="similarity">
    <text evidence="1">Belongs to the LysR transcriptional regulatory family.</text>
</comment>
<proteinExistence type="inferred from homology"/>
<dbReference type="Proteomes" id="UP000465241">
    <property type="component" value="Unassembled WGS sequence"/>
</dbReference>
<dbReference type="AlphaFoldDB" id="A0A7I9WM43"/>
<evidence type="ECO:0000259" key="5">
    <source>
        <dbReference type="PROSITE" id="PS50931"/>
    </source>
</evidence>
<dbReference type="InterPro" id="IPR036388">
    <property type="entry name" value="WH-like_DNA-bd_sf"/>
</dbReference>
<reference evidence="6 7" key="1">
    <citation type="journal article" date="2019" name="Emerg. Microbes Infect.">
        <title>Comprehensive subspecies identification of 175 nontuberculous mycobacteria species based on 7547 genomic profiles.</title>
        <authorList>
            <person name="Matsumoto Y."/>
            <person name="Kinjo T."/>
            <person name="Motooka D."/>
            <person name="Nabeya D."/>
            <person name="Jung N."/>
            <person name="Uechi K."/>
            <person name="Horii T."/>
            <person name="Iida T."/>
            <person name="Fujita J."/>
            <person name="Nakamura S."/>
        </authorList>
    </citation>
    <scope>NUCLEOTIDE SEQUENCE [LARGE SCALE GENOMIC DNA]</scope>
    <source>
        <strain evidence="6 7">JCM 13392</strain>
    </source>
</reference>